<evidence type="ECO:0000313" key="3">
    <source>
        <dbReference type="Proteomes" id="UP000762676"/>
    </source>
</evidence>
<organism evidence="2 3">
    <name type="scientific">Elysia marginata</name>
    <dbReference type="NCBI Taxonomy" id="1093978"/>
    <lineage>
        <taxon>Eukaryota</taxon>
        <taxon>Metazoa</taxon>
        <taxon>Spiralia</taxon>
        <taxon>Lophotrochozoa</taxon>
        <taxon>Mollusca</taxon>
        <taxon>Gastropoda</taxon>
        <taxon>Heterobranchia</taxon>
        <taxon>Euthyneura</taxon>
        <taxon>Panpulmonata</taxon>
        <taxon>Sacoglossa</taxon>
        <taxon>Placobranchoidea</taxon>
        <taxon>Plakobranchidae</taxon>
        <taxon>Elysia</taxon>
    </lineage>
</organism>
<name>A0AAV4FNP7_9GAST</name>
<feature type="compositionally biased region" description="Basic and acidic residues" evidence="1">
    <location>
        <begin position="1"/>
        <end position="10"/>
    </location>
</feature>
<reference evidence="2 3" key="1">
    <citation type="journal article" date="2021" name="Elife">
        <title>Chloroplast acquisition without the gene transfer in kleptoplastic sea slugs, Plakobranchus ocellatus.</title>
        <authorList>
            <person name="Maeda T."/>
            <person name="Takahashi S."/>
            <person name="Yoshida T."/>
            <person name="Shimamura S."/>
            <person name="Takaki Y."/>
            <person name="Nagai Y."/>
            <person name="Toyoda A."/>
            <person name="Suzuki Y."/>
            <person name="Arimoto A."/>
            <person name="Ishii H."/>
            <person name="Satoh N."/>
            <person name="Nishiyama T."/>
            <person name="Hasebe M."/>
            <person name="Maruyama T."/>
            <person name="Minagawa J."/>
            <person name="Obokata J."/>
            <person name="Shigenobu S."/>
        </authorList>
    </citation>
    <scope>NUCLEOTIDE SEQUENCE [LARGE SCALE GENOMIC DNA]</scope>
</reference>
<feature type="compositionally biased region" description="Polar residues" evidence="1">
    <location>
        <begin position="351"/>
        <end position="365"/>
    </location>
</feature>
<feature type="region of interest" description="Disordered" evidence="1">
    <location>
        <begin position="63"/>
        <end position="88"/>
    </location>
</feature>
<gene>
    <name evidence="2" type="ORF">ElyMa_003903800</name>
</gene>
<keyword evidence="3" id="KW-1185">Reference proteome</keyword>
<comment type="caution">
    <text evidence="2">The sequence shown here is derived from an EMBL/GenBank/DDBJ whole genome shotgun (WGS) entry which is preliminary data.</text>
</comment>
<feature type="region of interest" description="Disordered" evidence="1">
    <location>
        <begin position="394"/>
        <end position="445"/>
    </location>
</feature>
<dbReference type="Proteomes" id="UP000762676">
    <property type="component" value="Unassembled WGS sequence"/>
</dbReference>
<dbReference type="EMBL" id="BMAT01007946">
    <property type="protein sequence ID" value="GFR74849.1"/>
    <property type="molecule type" value="Genomic_DNA"/>
</dbReference>
<feature type="region of interest" description="Disordered" evidence="1">
    <location>
        <begin position="346"/>
        <end position="370"/>
    </location>
</feature>
<evidence type="ECO:0000256" key="1">
    <source>
        <dbReference type="SAM" id="MobiDB-lite"/>
    </source>
</evidence>
<accession>A0AAV4FNP7</accession>
<proteinExistence type="predicted"/>
<protein>
    <submittedName>
        <fullName evidence="2">Uncharacterized protein</fullName>
    </submittedName>
</protein>
<dbReference type="AlphaFoldDB" id="A0AAV4FNP7"/>
<feature type="region of interest" description="Disordered" evidence="1">
    <location>
        <begin position="1"/>
        <end position="23"/>
    </location>
</feature>
<feature type="compositionally biased region" description="Polar residues" evidence="1">
    <location>
        <begin position="415"/>
        <end position="431"/>
    </location>
</feature>
<sequence length="445" mass="48672">MQHLFRDRGRLQRNKGRSTYSVSGLSFSNGRAARFSVGTPGTPDDRVISPTFSVYSTGYYRPDSNLGDADPVSSNENSARSELYRENARSRSFVRPHSVALDATDVRVSISNSFVLESDEVVASSSRASLGDAVSQVCNNPPRTVELGKDSRHRRNISLPFSRENSVNFERVVAQVVPSPSSPASPPQYENAIMMKPIPSTGAGNQQLVQPKNRPSEVKLKRNSRYETRGTREHLFNSPVSMEECSPLDRLGSETSVRNSTAAACSLAENILPTNLPPGNPKPTEFKHKLEQNLHDPQPSYNQQHPLQQHEKYYQQEQYNSTSMSNCPLKTLPKVSSSIYVESDDSDSECLHSSQPETASRQNVPFGNECLSRDPRGLRYAERVSIAQFDGTGIQTSSAPIHSSPLPPHLREGSIPSTAVCTTAATLASSGGRTGAEGGHQETPV</sequence>
<evidence type="ECO:0000313" key="2">
    <source>
        <dbReference type="EMBL" id="GFR74849.1"/>
    </source>
</evidence>